<dbReference type="Proteomes" id="UP000007266">
    <property type="component" value="Linkage group 6"/>
</dbReference>
<organism evidence="1 2">
    <name type="scientific">Tribolium castaneum</name>
    <name type="common">Red flour beetle</name>
    <dbReference type="NCBI Taxonomy" id="7070"/>
    <lineage>
        <taxon>Eukaryota</taxon>
        <taxon>Metazoa</taxon>
        <taxon>Ecdysozoa</taxon>
        <taxon>Arthropoda</taxon>
        <taxon>Hexapoda</taxon>
        <taxon>Insecta</taxon>
        <taxon>Pterygota</taxon>
        <taxon>Neoptera</taxon>
        <taxon>Endopterygota</taxon>
        <taxon>Coleoptera</taxon>
        <taxon>Polyphaga</taxon>
        <taxon>Cucujiformia</taxon>
        <taxon>Tenebrionidae</taxon>
        <taxon>Tenebrionidae incertae sedis</taxon>
        <taxon>Tribolium</taxon>
    </lineage>
</organism>
<dbReference type="InterPro" id="IPR005312">
    <property type="entry name" value="DUF1759"/>
</dbReference>
<evidence type="ECO:0000313" key="2">
    <source>
        <dbReference type="Proteomes" id="UP000007266"/>
    </source>
</evidence>
<accession>D2A4F7</accession>
<name>D2A4F7_TRICA</name>
<dbReference type="EMBL" id="KQ971349">
    <property type="protein sequence ID" value="EFA04783.1"/>
    <property type="molecule type" value="Genomic_DNA"/>
</dbReference>
<reference evidence="1 2" key="1">
    <citation type="journal article" date="2008" name="Nature">
        <title>The genome of the model beetle and pest Tribolium castaneum.</title>
        <authorList>
            <consortium name="Tribolium Genome Sequencing Consortium"/>
            <person name="Richards S."/>
            <person name="Gibbs R.A."/>
            <person name="Weinstock G.M."/>
            <person name="Brown S.J."/>
            <person name="Denell R."/>
            <person name="Beeman R.W."/>
            <person name="Gibbs R."/>
            <person name="Beeman R.W."/>
            <person name="Brown S.J."/>
            <person name="Bucher G."/>
            <person name="Friedrich M."/>
            <person name="Grimmelikhuijzen C.J."/>
            <person name="Klingler M."/>
            <person name="Lorenzen M."/>
            <person name="Richards S."/>
            <person name="Roth S."/>
            <person name="Schroder R."/>
            <person name="Tautz D."/>
            <person name="Zdobnov E.M."/>
            <person name="Muzny D."/>
            <person name="Gibbs R.A."/>
            <person name="Weinstock G.M."/>
            <person name="Attaway T."/>
            <person name="Bell S."/>
            <person name="Buhay C.J."/>
            <person name="Chandrabose M.N."/>
            <person name="Chavez D."/>
            <person name="Clerk-Blankenburg K.P."/>
            <person name="Cree A."/>
            <person name="Dao M."/>
            <person name="Davis C."/>
            <person name="Chacko J."/>
            <person name="Dinh H."/>
            <person name="Dugan-Rocha S."/>
            <person name="Fowler G."/>
            <person name="Garner T.T."/>
            <person name="Garnes J."/>
            <person name="Gnirke A."/>
            <person name="Hawes A."/>
            <person name="Hernandez J."/>
            <person name="Hines S."/>
            <person name="Holder M."/>
            <person name="Hume J."/>
            <person name="Jhangiani S.N."/>
            <person name="Joshi V."/>
            <person name="Khan Z.M."/>
            <person name="Jackson L."/>
            <person name="Kovar C."/>
            <person name="Kowis A."/>
            <person name="Lee S."/>
            <person name="Lewis L.R."/>
            <person name="Margolis J."/>
            <person name="Morgan M."/>
            <person name="Nazareth L.V."/>
            <person name="Nguyen N."/>
            <person name="Okwuonu G."/>
            <person name="Parker D."/>
            <person name="Richards S."/>
            <person name="Ruiz S.J."/>
            <person name="Santibanez J."/>
            <person name="Savard J."/>
            <person name="Scherer S.E."/>
            <person name="Schneider B."/>
            <person name="Sodergren E."/>
            <person name="Tautz D."/>
            <person name="Vattahil S."/>
            <person name="Villasana D."/>
            <person name="White C.S."/>
            <person name="Wright R."/>
            <person name="Park Y."/>
            <person name="Beeman R.W."/>
            <person name="Lord J."/>
            <person name="Oppert B."/>
            <person name="Lorenzen M."/>
            <person name="Brown S."/>
            <person name="Wang L."/>
            <person name="Savard J."/>
            <person name="Tautz D."/>
            <person name="Richards S."/>
            <person name="Weinstock G."/>
            <person name="Gibbs R.A."/>
            <person name="Liu Y."/>
            <person name="Worley K."/>
            <person name="Weinstock G."/>
            <person name="Elsik C.G."/>
            <person name="Reese J.T."/>
            <person name="Elhaik E."/>
            <person name="Landan G."/>
            <person name="Graur D."/>
            <person name="Arensburger P."/>
            <person name="Atkinson P."/>
            <person name="Beeman R.W."/>
            <person name="Beidler J."/>
            <person name="Brown S.J."/>
            <person name="Demuth J.P."/>
            <person name="Drury D.W."/>
            <person name="Du Y.Z."/>
            <person name="Fujiwara H."/>
            <person name="Lorenzen M."/>
            <person name="Maselli V."/>
            <person name="Osanai M."/>
            <person name="Park Y."/>
            <person name="Robertson H.M."/>
            <person name="Tu Z."/>
            <person name="Wang J.J."/>
            <person name="Wang S."/>
            <person name="Richards S."/>
            <person name="Song H."/>
            <person name="Zhang L."/>
            <person name="Sodergren E."/>
            <person name="Werner D."/>
            <person name="Stanke M."/>
            <person name="Morgenstern B."/>
            <person name="Solovyev V."/>
            <person name="Kosarev P."/>
            <person name="Brown G."/>
            <person name="Chen H.C."/>
            <person name="Ermolaeva O."/>
            <person name="Hlavina W."/>
            <person name="Kapustin Y."/>
            <person name="Kiryutin B."/>
            <person name="Kitts P."/>
            <person name="Maglott D."/>
            <person name="Pruitt K."/>
            <person name="Sapojnikov V."/>
            <person name="Souvorov A."/>
            <person name="Mackey A.J."/>
            <person name="Waterhouse R.M."/>
            <person name="Wyder S."/>
            <person name="Zdobnov E.M."/>
            <person name="Zdobnov E.M."/>
            <person name="Wyder S."/>
            <person name="Kriventseva E.V."/>
            <person name="Kadowaki T."/>
            <person name="Bork P."/>
            <person name="Aranda M."/>
            <person name="Bao R."/>
            <person name="Beermann A."/>
            <person name="Berns N."/>
            <person name="Bolognesi R."/>
            <person name="Bonneton F."/>
            <person name="Bopp D."/>
            <person name="Brown S.J."/>
            <person name="Bucher G."/>
            <person name="Butts T."/>
            <person name="Chaumot A."/>
            <person name="Denell R.E."/>
            <person name="Ferrier D.E."/>
            <person name="Friedrich M."/>
            <person name="Gordon C.M."/>
            <person name="Jindra M."/>
            <person name="Klingler M."/>
            <person name="Lan Q."/>
            <person name="Lattorff H.M."/>
            <person name="Laudet V."/>
            <person name="von Levetsow C."/>
            <person name="Liu Z."/>
            <person name="Lutz R."/>
            <person name="Lynch J.A."/>
            <person name="da Fonseca R.N."/>
            <person name="Posnien N."/>
            <person name="Reuter R."/>
            <person name="Roth S."/>
            <person name="Savard J."/>
            <person name="Schinko J.B."/>
            <person name="Schmitt C."/>
            <person name="Schoppmeier M."/>
            <person name="Schroder R."/>
            <person name="Shippy T.D."/>
            <person name="Simonnet F."/>
            <person name="Marques-Souza H."/>
            <person name="Tautz D."/>
            <person name="Tomoyasu Y."/>
            <person name="Trauner J."/>
            <person name="Van der Zee M."/>
            <person name="Vervoort M."/>
            <person name="Wittkopp N."/>
            <person name="Wimmer E.A."/>
            <person name="Yang X."/>
            <person name="Jones A.K."/>
            <person name="Sattelle D.B."/>
            <person name="Ebert P.R."/>
            <person name="Nelson D."/>
            <person name="Scott J.G."/>
            <person name="Beeman R.W."/>
            <person name="Muthukrishnan S."/>
            <person name="Kramer K.J."/>
            <person name="Arakane Y."/>
            <person name="Beeman R.W."/>
            <person name="Zhu Q."/>
            <person name="Hogenkamp D."/>
            <person name="Dixit R."/>
            <person name="Oppert B."/>
            <person name="Jiang H."/>
            <person name="Zou Z."/>
            <person name="Marshall J."/>
            <person name="Elpidina E."/>
            <person name="Vinokurov K."/>
            <person name="Oppert C."/>
            <person name="Zou Z."/>
            <person name="Evans J."/>
            <person name="Lu Z."/>
            <person name="Zhao P."/>
            <person name="Sumathipala N."/>
            <person name="Altincicek B."/>
            <person name="Vilcinskas A."/>
            <person name="Williams M."/>
            <person name="Hultmark D."/>
            <person name="Hetru C."/>
            <person name="Jiang H."/>
            <person name="Grimmelikhuijzen C.J."/>
            <person name="Hauser F."/>
            <person name="Cazzamali G."/>
            <person name="Williamson M."/>
            <person name="Park Y."/>
            <person name="Li B."/>
            <person name="Tanaka Y."/>
            <person name="Predel R."/>
            <person name="Neupert S."/>
            <person name="Schachtner J."/>
            <person name="Verleyen P."/>
            <person name="Raible F."/>
            <person name="Bork P."/>
            <person name="Friedrich M."/>
            <person name="Walden K.K."/>
            <person name="Robertson H.M."/>
            <person name="Angeli S."/>
            <person name="Foret S."/>
            <person name="Bucher G."/>
            <person name="Schuetz S."/>
            <person name="Maleszka R."/>
            <person name="Wimmer E.A."/>
            <person name="Beeman R.W."/>
            <person name="Lorenzen M."/>
            <person name="Tomoyasu Y."/>
            <person name="Miller S.C."/>
            <person name="Grossmann D."/>
            <person name="Bucher G."/>
        </authorList>
    </citation>
    <scope>NUCLEOTIDE SEQUENCE [LARGE SCALE GENOMIC DNA]</scope>
    <source>
        <strain evidence="1 2">Georgia GA2</strain>
    </source>
</reference>
<sequence length="87" mass="10234">MQYLKTSVKDEAKRVIQPFQISEASYEAACVELNNRYNNKKLISTKLIMFRSGKRSRSQNTFMGTHHSVHPYKKIEFQNGRALRIRN</sequence>
<proteinExistence type="predicted"/>
<dbReference type="AlphaFoldDB" id="D2A4F7"/>
<dbReference type="HOGENOM" id="CLU_2486256_0_0_1"/>
<dbReference type="Pfam" id="PF03564">
    <property type="entry name" value="DUF1759"/>
    <property type="match status" value="1"/>
</dbReference>
<reference evidence="1 2" key="2">
    <citation type="journal article" date="2010" name="Nucleic Acids Res.">
        <title>BeetleBase in 2010: revisions to provide comprehensive genomic information for Tribolium castaneum.</title>
        <authorList>
            <person name="Kim H.S."/>
            <person name="Murphy T."/>
            <person name="Xia J."/>
            <person name="Caragea D."/>
            <person name="Park Y."/>
            <person name="Beeman R.W."/>
            <person name="Lorenzen M.D."/>
            <person name="Butcher S."/>
            <person name="Manak J.R."/>
            <person name="Brown S.J."/>
        </authorList>
    </citation>
    <scope>GENOME REANNOTATION</scope>
    <source>
        <strain evidence="1 2">Georgia GA2</strain>
    </source>
</reference>
<evidence type="ECO:0000313" key="1">
    <source>
        <dbReference type="EMBL" id="EFA04783.1"/>
    </source>
</evidence>
<dbReference type="PhylomeDB" id="D2A4F7"/>
<protein>
    <submittedName>
        <fullName evidence="1">Uncharacterized protein</fullName>
    </submittedName>
</protein>
<dbReference type="InParanoid" id="D2A4F7"/>
<keyword evidence="2" id="KW-1185">Reference proteome</keyword>
<gene>
    <name evidence="1" type="primary">GLEAN_14832</name>
    <name evidence="1" type="ORF">TcasGA2_TC014832</name>
</gene>